<dbReference type="Pfam" id="PF12802">
    <property type="entry name" value="MarR_2"/>
    <property type="match status" value="1"/>
</dbReference>
<dbReference type="InterPro" id="IPR039422">
    <property type="entry name" value="MarR/SlyA-like"/>
</dbReference>
<dbReference type="Gene3D" id="1.10.10.10">
    <property type="entry name" value="Winged helix-like DNA-binding domain superfamily/Winged helix DNA-binding domain"/>
    <property type="match status" value="1"/>
</dbReference>
<dbReference type="InterPro" id="IPR036390">
    <property type="entry name" value="WH_DNA-bd_sf"/>
</dbReference>
<protein>
    <submittedName>
        <fullName evidence="2">MarR family transcriptional regulator</fullName>
    </submittedName>
</protein>
<accession>A0A7H8NFP5</accession>
<feature type="domain" description="HTH marR-type" evidence="1">
    <location>
        <begin position="1"/>
        <end position="113"/>
    </location>
</feature>
<dbReference type="GO" id="GO:0003700">
    <property type="term" value="F:DNA-binding transcription factor activity"/>
    <property type="evidence" value="ECO:0007669"/>
    <property type="project" value="InterPro"/>
</dbReference>
<dbReference type="Proteomes" id="UP000509303">
    <property type="component" value="Chromosome"/>
</dbReference>
<dbReference type="SMART" id="SM00347">
    <property type="entry name" value="HTH_MARR"/>
    <property type="match status" value="1"/>
</dbReference>
<dbReference type="PRINTS" id="PR00598">
    <property type="entry name" value="HTHMARR"/>
</dbReference>
<dbReference type="AlphaFoldDB" id="A0A7H8NFP5"/>
<keyword evidence="3" id="KW-1185">Reference proteome</keyword>
<proteinExistence type="predicted"/>
<sequence length="174" mass="19130">MAERLGLYPRDPRCVSLLGLEPRPRTIGEIAKLTGLTSGSATRLVDRLERAGLVARQPAPDDRRKMLVTLTAHRAPDAEAAWAEPGRAFDRALDDFTDAELAVIERYPRRVTEVGSEQTERVQRGWFRGSLGLAGALGRARRRPPARRPPARCATRAYAWRDGGGVWPDAGPAP</sequence>
<dbReference type="PROSITE" id="PS50995">
    <property type="entry name" value="HTH_MARR_2"/>
    <property type="match status" value="1"/>
</dbReference>
<dbReference type="GO" id="GO:0006950">
    <property type="term" value="P:response to stress"/>
    <property type="evidence" value="ECO:0007669"/>
    <property type="project" value="TreeGrafter"/>
</dbReference>
<evidence type="ECO:0000259" key="1">
    <source>
        <dbReference type="PROSITE" id="PS50995"/>
    </source>
</evidence>
<dbReference type="SUPFAM" id="SSF46785">
    <property type="entry name" value="Winged helix' DNA-binding domain"/>
    <property type="match status" value="1"/>
</dbReference>
<dbReference type="EMBL" id="CP054929">
    <property type="protein sequence ID" value="QKW53280.1"/>
    <property type="molecule type" value="Genomic_DNA"/>
</dbReference>
<reference evidence="2 3" key="1">
    <citation type="submission" date="2020-06" db="EMBL/GenBank/DDBJ databases">
        <title>Genome mining for natural products.</title>
        <authorList>
            <person name="Zhang B."/>
            <person name="Shi J."/>
            <person name="Ge H."/>
        </authorList>
    </citation>
    <scope>NUCLEOTIDE SEQUENCE [LARGE SCALE GENOMIC DNA]</scope>
    <source>
        <strain evidence="2 3">NA00687</strain>
    </source>
</reference>
<name>A0A7H8NFP5_9ACTN</name>
<dbReference type="CDD" id="cd00090">
    <property type="entry name" value="HTH_ARSR"/>
    <property type="match status" value="1"/>
</dbReference>
<organism evidence="2 3">
    <name type="scientific">Streptomyces buecherae</name>
    <dbReference type="NCBI Taxonomy" id="2763006"/>
    <lineage>
        <taxon>Bacteria</taxon>
        <taxon>Bacillati</taxon>
        <taxon>Actinomycetota</taxon>
        <taxon>Actinomycetes</taxon>
        <taxon>Kitasatosporales</taxon>
        <taxon>Streptomycetaceae</taxon>
        <taxon>Streptomyces</taxon>
    </lineage>
</organism>
<evidence type="ECO:0000313" key="3">
    <source>
        <dbReference type="Proteomes" id="UP000509303"/>
    </source>
</evidence>
<dbReference type="InterPro" id="IPR036388">
    <property type="entry name" value="WH-like_DNA-bd_sf"/>
</dbReference>
<dbReference type="PANTHER" id="PTHR33164">
    <property type="entry name" value="TRANSCRIPTIONAL REGULATOR, MARR FAMILY"/>
    <property type="match status" value="1"/>
</dbReference>
<evidence type="ECO:0000313" key="2">
    <source>
        <dbReference type="EMBL" id="QKW53280.1"/>
    </source>
</evidence>
<gene>
    <name evidence="2" type="ORF">HUT08_31260</name>
</gene>
<dbReference type="InterPro" id="IPR011991">
    <property type="entry name" value="ArsR-like_HTH"/>
</dbReference>
<dbReference type="InterPro" id="IPR000835">
    <property type="entry name" value="HTH_MarR-typ"/>
</dbReference>
<dbReference type="PANTHER" id="PTHR33164:SF106">
    <property type="entry name" value="TRANSCRIPTIONAL REGULATORY PROTEIN"/>
    <property type="match status" value="1"/>
</dbReference>